<gene>
    <name evidence="2" type="ORF">CPY51_05580</name>
</gene>
<sequence>MHRVIPLFLFAYTIFAASVSARDLVFDDFKASALNETQWCSCQIDQKNTPIAFRPDPDDKNDHIIGITVAESSLGGRNCMPACKLPSSKSVTNYGLAIDVSKPEFLGMSFFGKSALVLGPSADRTDPFCDDAAWKRAKAANQEGECIQRQELRLQKPFVQKSDVPLLYSFRFRMPKDVLNTTDSIRWVTAQWKEEPINPKYEKEFAQWSPSPFLAQRYDDGILHVTIQDDMCRCIVASAPFSNGKSPVWKSGTPQYCQSIRPEESGGKACTPDLKVEYGAYPILKTPAGQWVEMSYRVQASRTGKGFVEIHQGKTLIAKITGKIGYEPDPAAAPMTKFKIGQYRDYIPSSDTMDIDWIRIQTEGN</sequence>
<keyword evidence="3" id="KW-1185">Reference proteome</keyword>
<name>A0A2W4CYV3_9HYPH</name>
<dbReference type="Pfam" id="PF14099">
    <property type="entry name" value="Polysacc_lyase"/>
    <property type="match status" value="1"/>
</dbReference>
<dbReference type="InterPro" id="IPR025975">
    <property type="entry name" value="Polysacc_lyase"/>
</dbReference>
<dbReference type="Proteomes" id="UP000248925">
    <property type="component" value="Unassembled WGS sequence"/>
</dbReference>
<dbReference type="AlphaFoldDB" id="A0A2W4CYV3"/>
<evidence type="ECO:0000313" key="3">
    <source>
        <dbReference type="Proteomes" id="UP000248925"/>
    </source>
</evidence>
<feature type="signal peptide" evidence="1">
    <location>
        <begin position="1"/>
        <end position="21"/>
    </location>
</feature>
<feature type="chain" id="PRO_5015986571" evidence="1">
    <location>
        <begin position="22"/>
        <end position="365"/>
    </location>
</feature>
<proteinExistence type="predicted"/>
<accession>A0A2W4CYV3</accession>
<organism evidence="2 3">
    <name type="scientific">Rhizobium tubonense</name>
    <dbReference type="NCBI Taxonomy" id="484088"/>
    <lineage>
        <taxon>Bacteria</taxon>
        <taxon>Pseudomonadati</taxon>
        <taxon>Pseudomonadota</taxon>
        <taxon>Alphaproteobacteria</taxon>
        <taxon>Hyphomicrobiales</taxon>
        <taxon>Rhizobiaceae</taxon>
        <taxon>Rhizobium/Agrobacterium group</taxon>
        <taxon>Rhizobium</taxon>
    </lineage>
</organism>
<dbReference type="Gene3D" id="2.60.120.200">
    <property type="match status" value="1"/>
</dbReference>
<reference evidence="2 3" key="1">
    <citation type="journal article" date="2018" name="Sci. Rep.">
        <title>Rhizobium tumorigenes sp. nov., a novel plant tumorigenic bacterium isolated from cane gall tumors on thornless blackberry.</title>
        <authorList>
            <person name="Kuzmanovi N."/>
            <person name="Smalla K."/>
            <person name="Gronow S."/>
            <person name="PuBawska J."/>
        </authorList>
    </citation>
    <scope>NUCLEOTIDE SEQUENCE [LARGE SCALE GENOMIC DNA]</scope>
    <source>
        <strain evidence="2 3">CCBAU 85046</strain>
    </source>
</reference>
<evidence type="ECO:0000313" key="2">
    <source>
        <dbReference type="EMBL" id="PZM15948.1"/>
    </source>
</evidence>
<dbReference type="EMBL" id="PCDP01000006">
    <property type="protein sequence ID" value="PZM15948.1"/>
    <property type="molecule type" value="Genomic_DNA"/>
</dbReference>
<comment type="caution">
    <text evidence="2">The sequence shown here is derived from an EMBL/GenBank/DDBJ whole genome shotgun (WGS) entry which is preliminary data.</text>
</comment>
<protein>
    <submittedName>
        <fullName evidence="2">Uncharacterized protein</fullName>
    </submittedName>
</protein>
<evidence type="ECO:0000256" key="1">
    <source>
        <dbReference type="SAM" id="SignalP"/>
    </source>
</evidence>
<dbReference type="OrthoDB" id="7330009at2"/>
<keyword evidence="1" id="KW-0732">Signal</keyword>
<dbReference type="RefSeq" id="WP_111159202.1">
    <property type="nucleotide sequence ID" value="NZ_PCDP01000006.1"/>
</dbReference>